<name>A0ACC3NDR1_9PEZI</name>
<protein>
    <submittedName>
        <fullName evidence="1">Uncharacterized protein</fullName>
    </submittedName>
</protein>
<accession>A0ACC3NDR1</accession>
<sequence length="239" mass="26563">MANLTPVVLENLNISEFIQHVVVAHSLPSTIIVCSSRDTFLKHMHATLTRTATLDRQNEEGRKHEPWNVPTLRLLASSRTVRMVFCPEVTHLRAYLGTYAHRLSEESKHEVTGSSSQRLLAVLNLIQLHRLTSAFSAQGLYRTFATAVEAAYRTNSRLVVGECSIESSGTSTMDPLVSEVESTPSAAPPTSPWDEHVSILNVTTKSFGVGERGWVGRTVKIRSIAERWCTFQNMEVSES</sequence>
<proteinExistence type="predicted"/>
<evidence type="ECO:0000313" key="2">
    <source>
        <dbReference type="Proteomes" id="UP001281147"/>
    </source>
</evidence>
<keyword evidence="2" id="KW-1185">Reference proteome</keyword>
<comment type="caution">
    <text evidence="1">The sequence shown here is derived from an EMBL/GenBank/DDBJ whole genome shotgun (WGS) entry which is preliminary data.</text>
</comment>
<gene>
    <name evidence="1" type="ORF">LTR37_007485</name>
</gene>
<evidence type="ECO:0000313" key="1">
    <source>
        <dbReference type="EMBL" id="KAK3714995.1"/>
    </source>
</evidence>
<organism evidence="1 2">
    <name type="scientific">Vermiconidia calcicola</name>
    <dbReference type="NCBI Taxonomy" id="1690605"/>
    <lineage>
        <taxon>Eukaryota</taxon>
        <taxon>Fungi</taxon>
        <taxon>Dikarya</taxon>
        <taxon>Ascomycota</taxon>
        <taxon>Pezizomycotina</taxon>
        <taxon>Dothideomycetes</taxon>
        <taxon>Dothideomycetidae</taxon>
        <taxon>Mycosphaerellales</taxon>
        <taxon>Extremaceae</taxon>
        <taxon>Vermiconidia</taxon>
    </lineage>
</organism>
<dbReference type="Proteomes" id="UP001281147">
    <property type="component" value="Unassembled WGS sequence"/>
</dbReference>
<reference evidence="1" key="1">
    <citation type="submission" date="2023-07" db="EMBL/GenBank/DDBJ databases">
        <title>Black Yeasts Isolated from many extreme environments.</title>
        <authorList>
            <person name="Coleine C."/>
            <person name="Stajich J.E."/>
            <person name="Selbmann L."/>
        </authorList>
    </citation>
    <scope>NUCLEOTIDE SEQUENCE</scope>
    <source>
        <strain evidence="1">CCFEE 5714</strain>
    </source>
</reference>
<dbReference type="EMBL" id="JAUTXU010000052">
    <property type="protein sequence ID" value="KAK3714995.1"/>
    <property type="molecule type" value="Genomic_DNA"/>
</dbReference>